<feature type="compositionally biased region" description="Polar residues" evidence="1">
    <location>
        <begin position="14"/>
        <end position="29"/>
    </location>
</feature>
<dbReference type="InterPro" id="IPR038717">
    <property type="entry name" value="Tc1-like_DDE_dom"/>
</dbReference>
<dbReference type="InterPro" id="IPR036397">
    <property type="entry name" value="RNaseH_sf"/>
</dbReference>
<dbReference type="AlphaFoldDB" id="A0A813YAH6"/>
<comment type="caution">
    <text evidence="3">The sequence shown here is derived from an EMBL/GenBank/DDBJ whole genome shotgun (WGS) entry which is preliminary data.</text>
</comment>
<proteinExistence type="predicted"/>
<dbReference type="Gene3D" id="3.30.420.10">
    <property type="entry name" value="Ribonuclease H-like superfamily/Ribonuclease H"/>
    <property type="match status" value="1"/>
</dbReference>
<accession>A0A813YAH6</accession>
<evidence type="ECO:0000259" key="2">
    <source>
        <dbReference type="Pfam" id="PF13358"/>
    </source>
</evidence>
<keyword evidence="4" id="KW-1185">Reference proteome</keyword>
<dbReference type="PANTHER" id="PTHR46564">
    <property type="entry name" value="TRANSPOSASE"/>
    <property type="match status" value="1"/>
</dbReference>
<dbReference type="PANTHER" id="PTHR46564:SF1">
    <property type="entry name" value="TRANSPOSASE"/>
    <property type="match status" value="1"/>
</dbReference>
<organism evidence="3 4">
    <name type="scientific">Brachionus calyciflorus</name>
    <dbReference type="NCBI Taxonomy" id="104777"/>
    <lineage>
        <taxon>Eukaryota</taxon>
        <taxon>Metazoa</taxon>
        <taxon>Spiralia</taxon>
        <taxon>Gnathifera</taxon>
        <taxon>Rotifera</taxon>
        <taxon>Eurotatoria</taxon>
        <taxon>Monogononta</taxon>
        <taxon>Pseudotrocha</taxon>
        <taxon>Ploima</taxon>
        <taxon>Brachionidae</taxon>
        <taxon>Brachionus</taxon>
    </lineage>
</organism>
<dbReference type="Proteomes" id="UP000663879">
    <property type="component" value="Unassembled WGS sequence"/>
</dbReference>
<evidence type="ECO:0000313" key="3">
    <source>
        <dbReference type="EMBL" id="CAF0881438.1"/>
    </source>
</evidence>
<reference evidence="3" key="1">
    <citation type="submission" date="2021-02" db="EMBL/GenBank/DDBJ databases">
        <authorList>
            <person name="Nowell W R."/>
        </authorList>
    </citation>
    <scope>NUCLEOTIDE SEQUENCE</scope>
    <source>
        <strain evidence="3">Ploen Becks lab</strain>
    </source>
</reference>
<feature type="domain" description="Tc1-like transposase DDE" evidence="2">
    <location>
        <begin position="96"/>
        <end position="236"/>
    </location>
</feature>
<dbReference type="EMBL" id="CAJNOC010001652">
    <property type="protein sequence ID" value="CAF0881438.1"/>
    <property type="molecule type" value="Genomic_DNA"/>
</dbReference>
<evidence type="ECO:0000313" key="4">
    <source>
        <dbReference type="Proteomes" id="UP000663879"/>
    </source>
</evidence>
<dbReference type="GO" id="GO:0003676">
    <property type="term" value="F:nucleic acid binding"/>
    <property type="evidence" value="ECO:0007669"/>
    <property type="project" value="InterPro"/>
</dbReference>
<sequence>MFLGNLDFDVQGQKPRSNVENQNQVDKSNGLITSKNSSIKIQKLFNIKISSQVVSFHRKKLGYYWRRLKTRPQLSDDQINQRYFFARRYVNYCFNDVIFTDETTIKCHSNPLYHMRKKGKRPRAISVKKHAGKINIWAGISFKGPTKFVVFENNMDRYGYLGIIETHLNNFVKTKYRGYCKLIQDNDPKHTSRLYRQALIDNRIIWVRTPAQSPDINIIELLWSDLKRFVRSRDTTTINEIVKSVRIFEKSLTPEKCQKYINHCNKVLRAICLRKGHWSDH</sequence>
<dbReference type="OrthoDB" id="4843387at2759"/>
<name>A0A813YAH6_9BILA</name>
<evidence type="ECO:0000256" key="1">
    <source>
        <dbReference type="SAM" id="MobiDB-lite"/>
    </source>
</evidence>
<feature type="region of interest" description="Disordered" evidence="1">
    <location>
        <begin position="1"/>
        <end position="29"/>
    </location>
</feature>
<dbReference type="Pfam" id="PF13358">
    <property type="entry name" value="DDE_3"/>
    <property type="match status" value="1"/>
</dbReference>
<protein>
    <recommendedName>
        <fullName evidence="2">Tc1-like transposase DDE domain-containing protein</fullName>
    </recommendedName>
</protein>
<gene>
    <name evidence="3" type="ORF">OXX778_LOCUS10435</name>
</gene>